<accession>A0A3L8RVW6</accession>
<reference evidence="2 3" key="1">
    <citation type="journal article" date="2018" name="Proc. R. Soc. B">
        <title>A non-coding region near Follistatin controls head colour polymorphism in the Gouldian finch.</title>
        <authorList>
            <person name="Toomey M.B."/>
            <person name="Marques C.I."/>
            <person name="Andrade P."/>
            <person name="Araujo P.M."/>
            <person name="Sabatino S."/>
            <person name="Gazda M.A."/>
            <person name="Afonso S."/>
            <person name="Lopes R.J."/>
            <person name="Corbo J.C."/>
            <person name="Carneiro M."/>
        </authorList>
    </citation>
    <scope>NUCLEOTIDE SEQUENCE [LARGE SCALE GENOMIC DNA]</scope>
    <source>
        <strain evidence="2">Red01</strain>
        <tissue evidence="2">Muscle</tissue>
    </source>
</reference>
<name>A0A3L8RVW6_CHLGU</name>
<gene>
    <name evidence="2" type="ORF">DV515_00015207</name>
</gene>
<protein>
    <submittedName>
        <fullName evidence="2">Uncharacterized protein</fullName>
    </submittedName>
</protein>
<feature type="region of interest" description="Disordered" evidence="1">
    <location>
        <begin position="100"/>
        <end position="127"/>
    </location>
</feature>
<feature type="non-terminal residue" evidence="2">
    <location>
        <position position="252"/>
    </location>
</feature>
<feature type="compositionally biased region" description="Low complexity" evidence="1">
    <location>
        <begin position="233"/>
        <end position="245"/>
    </location>
</feature>
<feature type="region of interest" description="Disordered" evidence="1">
    <location>
        <begin position="233"/>
        <end position="252"/>
    </location>
</feature>
<feature type="compositionally biased region" description="Basic and acidic residues" evidence="1">
    <location>
        <begin position="106"/>
        <end position="117"/>
    </location>
</feature>
<comment type="caution">
    <text evidence="2">The sequence shown here is derived from an EMBL/GenBank/DDBJ whole genome shotgun (WGS) entry which is preliminary data.</text>
</comment>
<organism evidence="2 3">
    <name type="scientific">Chloebia gouldiae</name>
    <name type="common">Gouldian finch</name>
    <name type="synonym">Erythrura gouldiae</name>
    <dbReference type="NCBI Taxonomy" id="44316"/>
    <lineage>
        <taxon>Eukaryota</taxon>
        <taxon>Metazoa</taxon>
        <taxon>Chordata</taxon>
        <taxon>Craniata</taxon>
        <taxon>Vertebrata</taxon>
        <taxon>Euteleostomi</taxon>
        <taxon>Archelosauria</taxon>
        <taxon>Archosauria</taxon>
        <taxon>Dinosauria</taxon>
        <taxon>Saurischia</taxon>
        <taxon>Theropoda</taxon>
        <taxon>Coelurosauria</taxon>
        <taxon>Aves</taxon>
        <taxon>Neognathae</taxon>
        <taxon>Neoaves</taxon>
        <taxon>Telluraves</taxon>
        <taxon>Australaves</taxon>
        <taxon>Passeriformes</taxon>
        <taxon>Passeroidea</taxon>
        <taxon>Passeridae</taxon>
        <taxon>Chloebia</taxon>
    </lineage>
</organism>
<dbReference type="Proteomes" id="UP000276834">
    <property type="component" value="Unassembled WGS sequence"/>
</dbReference>
<evidence type="ECO:0000313" key="3">
    <source>
        <dbReference type="Proteomes" id="UP000276834"/>
    </source>
</evidence>
<keyword evidence="3" id="KW-1185">Reference proteome</keyword>
<dbReference type="EMBL" id="QUSF01000165">
    <property type="protein sequence ID" value="RLV88887.1"/>
    <property type="molecule type" value="Genomic_DNA"/>
</dbReference>
<dbReference type="AlphaFoldDB" id="A0A3L8RVW6"/>
<evidence type="ECO:0000256" key="1">
    <source>
        <dbReference type="SAM" id="MobiDB-lite"/>
    </source>
</evidence>
<sequence>MVFSELEGEEVADPRKLGRAGWKASPVGRHLGQKIPEGQLWFVAILLKQSRGALPAEVTVTVCAGPATQGPCWALQARSATGNVLSCCVLRAHINSPPFPGSSRSCDPDELTRELSRGPECVGSPNTPGGADYRIQIGITRLCEAAERLSLPHGRSGKARLNPELGFPTWCLAELLSQPRRALTGHRTSPLPCREGTSTLQLSLLLNLPGTKGSVPDPARSCREKLPRQRCLSLRSPSLAPSLPRENGSARA</sequence>
<proteinExistence type="predicted"/>
<evidence type="ECO:0000313" key="2">
    <source>
        <dbReference type="EMBL" id="RLV88887.1"/>
    </source>
</evidence>
<dbReference type="OrthoDB" id="10528913at2759"/>